<dbReference type="Gene3D" id="3.30.70.360">
    <property type="match status" value="1"/>
</dbReference>
<evidence type="ECO:0000313" key="5">
    <source>
        <dbReference type="Proteomes" id="UP001165667"/>
    </source>
</evidence>
<dbReference type="CDD" id="cd05666">
    <property type="entry name" value="M20_Acy1-like"/>
    <property type="match status" value="1"/>
</dbReference>
<dbReference type="Pfam" id="PF07687">
    <property type="entry name" value="M20_dimer"/>
    <property type="match status" value="1"/>
</dbReference>
<evidence type="ECO:0000256" key="2">
    <source>
        <dbReference type="PIRSR" id="PIRSR005962-1"/>
    </source>
</evidence>
<feature type="binding site" evidence="2">
    <location>
        <position position="361"/>
    </location>
    <ligand>
        <name>Mn(2+)</name>
        <dbReference type="ChEBI" id="CHEBI:29035"/>
        <label>2</label>
    </ligand>
</feature>
<dbReference type="NCBIfam" id="TIGR01891">
    <property type="entry name" value="amidohydrolases"/>
    <property type="match status" value="1"/>
</dbReference>
<evidence type="ECO:0000313" key="4">
    <source>
        <dbReference type="EMBL" id="MCW6508741.1"/>
    </source>
</evidence>
<keyword evidence="2" id="KW-0479">Metal-binding</keyword>
<dbReference type="PANTHER" id="PTHR11014">
    <property type="entry name" value="PEPTIDASE M20 FAMILY MEMBER"/>
    <property type="match status" value="1"/>
</dbReference>
<accession>A0AA41YWV8</accession>
<dbReference type="GO" id="GO:0046872">
    <property type="term" value="F:metal ion binding"/>
    <property type="evidence" value="ECO:0007669"/>
    <property type="project" value="UniProtKB-KW"/>
</dbReference>
<protein>
    <submittedName>
        <fullName evidence="4">M20 family metallopeptidase</fullName>
    </submittedName>
</protein>
<dbReference type="AlphaFoldDB" id="A0AA41YWV8"/>
<feature type="binding site" evidence="2">
    <location>
        <position position="104"/>
    </location>
    <ligand>
        <name>Mn(2+)</name>
        <dbReference type="ChEBI" id="CHEBI:29035"/>
        <label>2</label>
    </ligand>
</feature>
<dbReference type="PIRSF" id="PIRSF005962">
    <property type="entry name" value="Pept_M20D_amidohydro"/>
    <property type="match status" value="1"/>
</dbReference>
<feature type="binding site" evidence="2">
    <location>
        <position position="137"/>
    </location>
    <ligand>
        <name>Mn(2+)</name>
        <dbReference type="ChEBI" id="CHEBI:29035"/>
        <label>2</label>
    </ligand>
</feature>
<comment type="cofactor">
    <cofactor evidence="2">
        <name>Mn(2+)</name>
        <dbReference type="ChEBI" id="CHEBI:29035"/>
    </cofactor>
    <text evidence="2">The Mn(2+) ion enhances activity.</text>
</comment>
<keyword evidence="5" id="KW-1185">Reference proteome</keyword>
<reference evidence="4" key="1">
    <citation type="submission" date="2022-05" db="EMBL/GenBank/DDBJ databases">
        <authorList>
            <person name="Pankratov T."/>
        </authorList>
    </citation>
    <scope>NUCLEOTIDE SEQUENCE</scope>
    <source>
        <strain evidence="4">BP6-180914</strain>
    </source>
</reference>
<feature type="binding site" evidence="2">
    <location>
        <position position="102"/>
    </location>
    <ligand>
        <name>Mn(2+)</name>
        <dbReference type="ChEBI" id="CHEBI:29035"/>
        <label>2</label>
    </ligand>
</feature>
<proteinExistence type="predicted"/>
<name>A0AA41YWV8_9HYPH</name>
<dbReference type="PANTHER" id="PTHR11014:SF63">
    <property type="entry name" value="METALLOPEPTIDASE, PUTATIVE (AFU_ORTHOLOGUE AFUA_6G09600)-RELATED"/>
    <property type="match status" value="1"/>
</dbReference>
<dbReference type="EMBL" id="JAMOIM010000007">
    <property type="protein sequence ID" value="MCW6508741.1"/>
    <property type="molecule type" value="Genomic_DNA"/>
</dbReference>
<sequence length="392" mass="41931">MPIHNRIAAFHPEMTAWRQDLHRHPELALEEHRTSAVIQEKLKEFGVDEVVTGMARTGVVGVIRGSAPGGAIGLRADIDALPIIEQTNLPYASTNPGVMHACGHDGHTTMLLGAAKYLAETRNFAGTVYVIFQPAEEQHGGGEIMVKEGLFERFPMDQIFGMHNWPKDPEGTFLWRVGPTMAAVANITIVVTGKGAHGAQPHNGVDPIVVSGAIVSALQSIVARNVEPTESAVVTIGEIKGGNAFNVIPPDVTMRGTARWFTPAVGDLLEKAVIRIAHATAEAYGATAEVTFARTYPAVVNDEAATALAKTAAEAVVGAARVVPMEQPTMGGEDFSFMLNAKQGNYIMLGAGKTGNDPQVHHPLYDFNDDILPVGASYWATLAEQLLPRDPR</sequence>
<organism evidence="4 5">
    <name type="scientific">Lichenifustis flavocetrariae</name>
    <dbReference type="NCBI Taxonomy" id="2949735"/>
    <lineage>
        <taxon>Bacteria</taxon>
        <taxon>Pseudomonadati</taxon>
        <taxon>Pseudomonadota</taxon>
        <taxon>Alphaproteobacteria</taxon>
        <taxon>Hyphomicrobiales</taxon>
        <taxon>Lichenihabitantaceae</taxon>
        <taxon>Lichenifustis</taxon>
    </lineage>
</organism>
<evidence type="ECO:0000259" key="3">
    <source>
        <dbReference type="Pfam" id="PF07687"/>
    </source>
</evidence>
<dbReference type="InterPro" id="IPR017439">
    <property type="entry name" value="Amidohydrolase"/>
</dbReference>
<feature type="domain" description="Peptidase M20 dimerisation" evidence="3">
    <location>
        <begin position="185"/>
        <end position="277"/>
    </location>
</feature>
<dbReference type="Proteomes" id="UP001165667">
    <property type="component" value="Unassembled WGS sequence"/>
</dbReference>
<comment type="caution">
    <text evidence="4">The sequence shown here is derived from an EMBL/GenBank/DDBJ whole genome shotgun (WGS) entry which is preliminary data.</text>
</comment>
<dbReference type="InterPro" id="IPR011650">
    <property type="entry name" value="Peptidase_M20_dimer"/>
</dbReference>
<gene>
    <name evidence="4" type="ORF">M8523_12005</name>
</gene>
<feature type="binding site" evidence="2">
    <location>
        <position position="163"/>
    </location>
    <ligand>
        <name>Mn(2+)</name>
        <dbReference type="ChEBI" id="CHEBI:29035"/>
        <label>2</label>
    </ligand>
</feature>
<keyword evidence="2" id="KW-0464">Manganese</keyword>
<evidence type="ECO:0000256" key="1">
    <source>
        <dbReference type="ARBA" id="ARBA00022801"/>
    </source>
</evidence>
<dbReference type="InterPro" id="IPR036264">
    <property type="entry name" value="Bact_exopeptidase_dim_dom"/>
</dbReference>
<dbReference type="SUPFAM" id="SSF53187">
    <property type="entry name" value="Zn-dependent exopeptidases"/>
    <property type="match status" value="1"/>
</dbReference>
<dbReference type="RefSeq" id="WP_282585113.1">
    <property type="nucleotide sequence ID" value="NZ_JAMOIM010000007.1"/>
</dbReference>
<keyword evidence="1" id="KW-0378">Hydrolase</keyword>
<dbReference type="SUPFAM" id="SSF55031">
    <property type="entry name" value="Bacterial exopeptidase dimerisation domain"/>
    <property type="match status" value="1"/>
</dbReference>
<dbReference type="Gene3D" id="3.40.630.10">
    <property type="entry name" value="Zn peptidases"/>
    <property type="match status" value="1"/>
</dbReference>
<dbReference type="Pfam" id="PF01546">
    <property type="entry name" value="Peptidase_M20"/>
    <property type="match status" value="1"/>
</dbReference>
<dbReference type="FunFam" id="3.30.70.360:FF:000001">
    <property type="entry name" value="N-acetyldiaminopimelate deacetylase"/>
    <property type="match status" value="1"/>
</dbReference>
<dbReference type="GO" id="GO:0019877">
    <property type="term" value="P:diaminopimelate biosynthetic process"/>
    <property type="evidence" value="ECO:0007669"/>
    <property type="project" value="UniProtKB-ARBA"/>
</dbReference>
<dbReference type="GO" id="GO:0050118">
    <property type="term" value="F:N-acetyldiaminopimelate deacetylase activity"/>
    <property type="evidence" value="ECO:0007669"/>
    <property type="project" value="UniProtKB-ARBA"/>
</dbReference>
<dbReference type="InterPro" id="IPR002933">
    <property type="entry name" value="Peptidase_M20"/>
</dbReference>